<dbReference type="EC" id="2.7.1.151" evidence="8"/>
<dbReference type="InterPro" id="IPR005522">
    <property type="entry name" value="IPK"/>
</dbReference>
<dbReference type="PANTHER" id="PTHR12400">
    <property type="entry name" value="INOSITOL POLYPHOSPHATE KINASE"/>
    <property type="match status" value="1"/>
</dbReference>
<dbReference type="AlphaFoldDB" id="A0A2Z7C8Z8"/>
<gene>
    <name evidence="9" type="ORF">F511_30072</name>
</gene>
<dbReference type="GO" id="GO:0047326">
    <property type="term" value="F:inositol-1,3,4,6-tetrakisphosphate 5-kinase activity"/>
    <property type="evidence" value="ECO:0007669"/>
    <property type="project" value="RHEA"/>
</dbReference>
<comment type="catalytic activity">
    <reaction evidence="7 8">
        <text>1D-myo-inositol 1,3,4,6-tetrakisphosphate + ATP = 1D-myo-inositol 1,3,4,5,6-pentakisphosphate + ADP + H(+)</text>
        <dbReference type="Rhea" id="RHEA:12717"/>
        <dbReference type="ChEBI" id="CHEBI:15378"/>
        <dbReference type="ChEBI" id="CHEBI:30616"/>
        <dbReference type="ChEBI" id="CHEBI:57660"/>
        <dbReference type="ChEBI" id="CHEBI:57733"/>
        <dbReference type="ChEBI" id="CHEBI:456216"/>
        <dbReference type="EC" id="2.7.1.140"/>
    </reaction>
</comment>
<keyword evidence="4 8" id="KW-0418">Kinase</keyword>
<dbReference type="GO" id="GO:0005634">
    <property type="term" value="C:nucleus"/>
    <property type="evidence" value="ECO:0007669"/>
    <property type="project" value="TreeGrafter"/>
</dbReference>
<dbReference type="PANTHER" id="PTHR12400:SF51">
    <property type="entry name" value="INOSITOL POLYPHOSPHATE MULTIKINASE"/>
    <property type="match status" value="1"/>
</dbReference>
<dbReference type="GO" id="GO:0032958">
    <property type="term" value="P:inositol phosphate biosynthetic process"/>
    <property type="evidence" value="ECO:0007669"/>
    <property type="project" value="InterPro"/>
</dbReference>
<evidence type="ECO:0000256" key="8">
    <source>
        <dbReference type="RuleBase" id="RU363090"/>
    </source>
</evidence>
<evidence type="ECO:0000256" key="1">
    <source>
        <dbReference type="ARBA" id="ARBA00007374"/>
    </source>
</evidence>
<dbReference type="GO" id="GO:0008440">
    <property type="term" value="F:inositol-1,4,5-trisphosphate 3-kinase activity"/>
    <property type="evidence" value="ECO:0007669"/>
    <property type="project" value="TreeGrafter"/>
</dbReference>
<evidence type="ECO:0000256" key="5">
    <source>
        <dbReference type="ARBA" id="ARBA00022840"/>
    </source>
</evidence>
<evidence type="ECO:0000256" key="3">
    <source>
        <dbReference type="ARBA" id="ARBA00022741"/>
    </source>
</evidence>
<organism evidence="9 10">
    <name type="scientific">Dorcoceras hygrometricum</name>
    <dbReference type="NCBI Taxonomy" id="472368"/>
    <lineage>
        <taxon>Eukaryota</taxon>
        <taxon>Viridiplantae</taxon>
        <taxon>Streptophyta</taxon>
        <taxon>Embryophyta</taxon>
        <taxon>Tracheophyta</taxon>
        <taxon>Spermatophyta</taxon>
        <taxon>Magnoliopsida</taxon>
        <taxon>eudicotyledons</taxon>
        <taxon>Gunneridae</taxon>
        <taxon>Pentapetalae</taxon>
        <taxon>asterids</taxon>
        <taxon>lamiids</taxon>
        <taxon>Lamiales</taxon>
        <taxon>Gesneriaceae</taxon>
        <taxon>Didymocarpoideae</taxon>
        <taxon>Trichosporeae</taxon>
        <taxon>Loxocarpinae</taxon>
        <taxon>Dorcoceras</taxon>
    </lineage>
</organism>
<comment type="catalytic activity">
    <reaction evidence="6 8">
        <text>1D-myo-inositol 1,4,5-trisphosphate + 2 ATP = 1D-myo-inositol 1,3,4,5,6-pentakisphosphate + 2 ADP + 2 H(+)</text>
        <dbReference type="Rhea" id="RHEA:32359"/>
        <dbReference type="ChEBI" id="CHEBI:15378"/>
        <dbReference type="ChEBI" id="CHEBI:30616"/>
        <dbReference type="ChEBI" id="CHEBI:57733"/>
        <dbReference type="ChEBI" id="CHEBI:203600"/>
        <dbReference type="ChEBI" id="CHEBI:456216"/>
        <dbReference type="EC" id="2.7.1.151"/>
    </reaction>
</comment>
<proteinExistence type="inferred from homology"/>
<dbReference type="Proteomes" id="UP000250235">
    <property type="component" value="Unassembled WGS sequence"/>
</dbReference>
<keyword evidence="3 8" id="KW-0547">Nucleotide-binding</keyword>
<keyword evidence="10" id="KW-1185">Reference proteome</keyword>
<dbReference type="GO" id="GO:0005737">
    <property type="term" value="C:cytoplasm"/>
    <property type="evidence" value="ECO:0007669"/>
    <property type="project" value="TreeGrafter"/>
</dbReference>
<accession>A0A2Z7C8Z8</accession>
<evidence type="ECO:0000313" key="9">
    <source>
        <dbReference type="EMBL" id="KZV43336.1"/>
    </source>
</evidence>
<dbReference type="EMBL" id="KQ998130">
    <property type="protein sequence ID" value="KZV43336.1"/>
    <property type="molecule type" value="Genomic_DNA"/>
</dbReference>
<dbReference type="OrthoDB" id="5958943at2759"/>
<evidence type="ECO:0000313" key="10">
    <source>
        <dbReference type="Proteomes" id="UP000250235"/>
    </source>
</evidence>
<dbReference type="SUPFAM" id="SSF56104">
    <property type="entry name" value="SAICAR synthase-like"/>
    <property type="match status" value="1"/>
</dbReference>
<dbReference type="Pfam" id="PF03770">
    <property type="entry name" value="IPK"/>
    <property type="match status" value="1"/>
</dbReference>
<protein>
    <recommendedName>
        <fullName evidence="8">Inositol polyphosphate multikinase</fullName>
        <ecNumber evidence="8">2.7.1.140</ecNumber>
        <ecNumber evidence="8">2.7.1.151</ecNumber>
    </recommendedName>
</protein>
<keyword evidence="5 8" id="KW-0067">ATP-binding</keyword>
<dbReference type="GO" id="GO:0005524">
    <property type="term" value="F:ATP binding"/>
    <property type="evidence" value="ECO:0007669"/>
    <property type="project" value="UniProtKB-KW"/>
</dbReference>
<comment type="similarity">
    <text evidence="1 8">Belongs to the inositol phosphokinase (IPK) family.</text>
</comment>
<reference evidence="9 10" key="1">
    <citation type="journal article" date="2015" name="Proc. Natl. Acad. Sci. U.S.A.">
        <title>The resurrection genome of Boea hygrometrica: A blueprint for survival of dehydration.</title>
        <authorList>
            <person name="Xiao L."/>
            <person name="Yang G."/>
            <person name="Zhang L."/>
            <person name="Yang X."/>
            <person name="Zhao S."/>
            <person name="Ji Z."/>
            <person name="Zhou Q."/>
            <person name="Hu M."/>
            <person name="Wang Y."/>
            <person name="Chen M."/>
            <person name="Xu Y."/>
            <person name="Jin H."/>
            <person name="Xiao X."/>
            <person name="Hu G."/>
            <person name="Bao F."/>
            <person name="Hu Y."/>
            <person name="Wan P."/>
            <person name="Li L."/>
            <person name="Deng X."/>
            <person name="Kuang T."/>
            <person name="Xiang C."/>
            <person name="Zhu J.K."/>
            <person name="Oliver M.J."/>
            <person name="He Y."/>
        </authorList>
    </citation>
    <scope>NUCLEOTIDE SEQUENCE [LARGE SCALE GENOMIC DNA]</scope>
    <source>
        <strain evidence="10">cv. XS01</strain>
    </source>
</reference>
<sequence>MLKIPKDQVAGHRAVDGKLGPLIDDSGCFYKPLQGDERGSNEVVFYTSFSSNTRIPDHIRKFFPKFHGTRLVESSDASGLKPHLVLQDLNFGRSNPSVMDIKIGSRTWGPQAPERYIQKCMKKDRETSSIPLGFRLSGLQIYETKTSGMWKPWKKSVQALSADDVKLLLRKFVSSNTSGVLDSEPDCSFASIVYGGSSGILAQLLELKAWFEDQTMYCFYSCSILMMFESELASNGKNPRAEIKLIDFAHVFEGEGVIDHNFLGGLCSLIKFIREVPAEKHSYPENGATQCS</sequence>
<evidence type="ECO:0000256" key="4">
    <source>
        <dbReference type="ARBA" id="ARBA00022777"/>
    </source>
</evidence>
<keyword evidence="2 8" id="KW-0808">Transferase</keyword>
<dbReference type="InterPro" id="IPR038286">
    <property type="entry name" value="IPK_sf"/>
</dbReference>
<dbReference type="EC" id="2.7.1.140" evidence="8"/>
<evidence type="ECO:0000256" key="6">
    <source>
        <dbReference type="ARBA" id="ARBA00036164"/>
    </source>
</evidence>
<comment type="function">
    <text evidence="8">Inositol phosphate kinase with a broad substrate specificity.</text>
</comment>
<dbReference type="Gene3D" id="3.30.470.160">
    <property type="entry name" value="Inositol polyphosphate kinase"/>
    <property type="match status" value="1"/>
</dbReference>
<name>A0A2Z7C8Z8_9LAMI</name>
<evidence type="ECO:0000256" key="2">
    <source>
        <dbReference type="ARBA" id="ARBA00022679"/>
    </source>
</evidence>
<evidence type="ECO:0000256" key="7">
    <source>
        <dbReference type="ARBA" id="ARBA00036525"/>
    </source>
</evidence>